<reference evidence="1 2" key="1">
    <citation type="submission" date="2013-04" db="EMBL/GenBank/DDBJ databases">
        <title>Hyphomonas sp. T24B3 Genome Sequencing.</title>
        <authorList>
            <person name="Lai Q."/>
            <person name="Shao Z."/>
        </authorList>
    </citation>
    <scope>NUCLEOTIDE SEQUENCE [LARGE SCALE GENOMIC DNA]</scope>
    <source>
        <strain evidence="1 2">T24B3</strain>
    </source>
</reference>
<evidence type="ECO:0000313" key="2">
    <source>
        <dbReference type="Proteomes" id="UP000249123"/>
    </source>
</evidence>
<evidence type="ECO:0000313" key="1">
    <source>
        <dbReference type="EMBL" id="RAN35016.1"/>
    </source>
</evidence>
<gene>
    <name evidence="1" type="ORF">HY3_09230</name>
</gene>
<keyword evidence="2" id="KW-1185">Reference proteome</keyword>
<protein>
    <submittedName>
        <fullName evidence="1">Uncharacterized protein</fullName>
    </submittedName>
</protein>
<comment type="caution">
    <text evidence="1">The sequence shown here is derived from an EMBL/GenBank/DDBJ whole genome shotgun (WGS) entry which is preliminary data.</text>
</comment>
<dbReference type="Proteomes" id="UP000249123">
    <property type="component" value="Unassembled WGS sequence"/>
</dbReference>
<accession>A0A8B2PT41</accession>
<organism evidence="1 2">
    <name type="scientific">Hyphomonas pacifica</name>
    <dbReference type="NCBI Taxonomy" id="1280941"/>
    <lineage>
        <taxon>Bacteria</taxon>
        <taxon>Pseudomonadati</taxon>
        <taxon>Pseudomonadota</taxon>
        <taxon>Alphaproteobacteria</taxon>
        <taxon>Hyphomonadales</taxon>
        <taxon>Hyphomonadaceae</taxon>
        <taxon>Hyphomonas</taxon>
    </lineage>
</organism>
<proteinExistence type="predicted"/>
<dbReference type="AlphaFoldDB" id="A0A8B2PT41"/>
<sequence>MITAFNLRSQIVISRFCRFAKELSGFAAIDCATGLQDRSGSLR</sequence>
<dbReference type="EMBL" id="AWFB01000007">
    <property type="protein sequence ID" value="RAN35016.1"/>
    <property type="molecule type" value="Genomic_DNA"/>
</dbReference>
<name>A0A8B2PT41_9PROT</name>